<sequence length="316" mass="34915">MELYFLGTNAGVPTLQRNVTSIGLRMLDERRALWLFDCGEGTQHQILSSPLKLSKLEKIFITHLHGDHVFGLPGLLSSRAYQGGTTPLTVYGPPGTERMIITTMELSQSRLNYDLNIVEHTGGVVFEDDSFVVEAALLEHRIDSYGYRVTEKDRPGSLDPAKLTAYGLKPGPLFGRLKRGETISLDSGQTLRPEDVLGAPKRGMVITILGDTRPCSNVQPLAQDADVLVHEATFMHDLAATAHEYYHSTSTEAAEAARAANVGQLILTHFSSRYKDEEQLQPLLEEAQSIFPNTRLADEHQLIPVIHREQSASLSD</sequence>
<keyword evidence="5 10" id="KW-0479">Metal-binding</keyword>
<evidence type="ECO:0000313" key="12">
    <source>
        <dbReference type="EMBL" id="QKS55485.1"/>
    </source>
</evidence>
<comment type="catalytic activity">
    <reaction evidence="10">
        <text>Endonucleolytic cleavage of RNA, removing extra 3' nucleotides from tRNA precursor, generating 3' termini of tRNAs. A 3'-hydroxy group is left at the tRNA terminus and a 5'-phosphoryl group is left at the trailer molecule.</text>
        <dbReference type="EC" id="3.1.26.11"/>
    </reaction>
</comment>
<comment type="function">
    <text evidence="9 10">Zinc phosphodiesterase, which displays some tRNA 3'-processing endonuclease activity. Probably involved in tRNA maturation, by removing a 3'-trailer from precursor tRNA.</text>
</comment>
<dbReference type="NCBIfam" id="NF000801">
    <property type="entry name" value="PRK00055.1-3"/>
    <property type="match status" value="1"/>
</dbReference>
<evidence type="ECO:0000256" key="1">
    <source>
        <dbReference type="ARBA" id="ARBA00011738"/>
    </source>
</evidence>
<evidence type="ECO:0000256" key="4">
    <source>
        <dbReference type="ARBA" id="ARBA00022722"/>
    </source>
</evidence>
<protein>
    <recommendedName>
        <fullName evidence="2 10">Ribonuclease Z</fullName>
        <shortName evidence="10">RNase Z</shortName>
        <ecNumber evidence="2 10">3.1.26.11</ecNumber>
    </recommendedName>
    <alternativeName>
        <fullName evidence="10">tRNA 3 endonuclease</fullName>
    </alternativeName>
    <alternativeName>
        <fullName evidence="10">tRNase Z</fullName>
    </alternativeName>
</protein>
<evidence type="ECO:0000256" key="10">
    <source>
        <dbReference type="HAMAP-Rule" id="MF_01818"/>
    </source>
</evidence>
<dbReference type="Pfam" id="PF23023">
    <property type="entry name" value="Anti-Pycsar_Apyc1"/>
    <property type="match status" value="1"/>
</dbReference>
<feature type="binding site" evidence="10">
    <location>
        <position position="68"/>
    </location>
    <ligand>
        <name>Zn(2+)</name>
        <dbReference type="ChEBI" id="CHEBI:29105"/>
        <label>2</label>
        <note>catalytic</note>
    </ligand>
</feature>
<dbReference type="InterPro" id="IPR013471">
    <property type="entry name" value="RNase_Z/BN"/>
</dbReference>
<feature type="binding site" evidence="10">
    <location>
        <position position="65"/>
    </location>
    <ligand>
        <name>Zn(2+)</name>
        <dbReference type="ChEBI" id="CHEBI:29105"/>
        <label>1</label>
        <note>catalytic</note>
    </ligand>
</feature>
<evidence type="ECO:0000313" key="14">
    <source>
        <dbReference type="Proteomes" id="UP000509327"/>
    </source>
</evidence>
<name>A0A2V4VJE6_PAEBA</name>
<keyword evidence="14" id="KW-1185">Reference proteome</keyword>
<comment type="subunit">
    <text evidence="1 10">Homodimer.</text>
</comment>
<evidence type="ECO:0000256" key="8">
    <source>
        <dbReference type="ARBA" id="ARBA00022833"/>
    </source>
</evidence>
<dbReference type="GO" id="GO:0008270">
    <property type="term" value="F:zinc ion binding"/>
    <property type="evidence" value="ECO:0007669"/>
    <property type="project" value="UniProtKB-UniRule"/>
</dbReference>
<feature type="binding site" evidence="10">
    <location>
        <position position="211"/>
    </location>
    <ligand>
        <name>Zn(2+)</name>
        <dbReference type="ChEBI" id="CHEBI:29105"/>
        <label>2</label>
        <note>catalytic</note>
    </ligand>
</feature>
<evidence type="ECO:0000256" key="5">
    <source>
        <dbReference type="ARBA" id="ARBA00022723"/>
    </source>
</evidence>
<comment type="similarity">
    <text evidence="10">Belongs to the RNase Z family.</text>
</comment>
<dbReference type="Proteomes" id="UP000509327">
    <property type="component" value="Chromosome"/>
</dbReference>
<dbReference type="EMBL" id="CP054614">
    <property type="protein sequence ID" value="QKS55485.1"/>
    <property type="molecule type" value="Genomic_DNA"/>
</dbReference>
<keyword evidence="8 10" id="KW-0862">Zinc</keyword>
<feature type="binding site" evidence="10">
    <location>
        <position position="67"/>
    </location>
    <ligand>
        <name>Zn(2+)</name>
        <dbReference type="ChEBI" id="CHEBI:29105"/>
        <label>2</label>
        <note>catalytic</note>
    </ligand>
</feature>
<reference evidence="11 13" key="1">
    <citation type="submission" date="2018-06" db="EMBL/GenBank/DDBJ databases">
        <title>Genomic Encyclopedia of Type Strains, Phase III (KMG-III): the genomes of soil and plant-associated and newly described type strains.</title>
        <authorList>
            <person name="Whitman W."/>
        </authorList>
    </citation>
    <scope>NUCLEOTIDE SEQUENCE [LARGE SCALE GENOMIC DNA]</scope>
    <source>
        <strain evidence="11 13">CECT 7022</strain>
    </source>
</reference>
<gene>
    <name evidence="10 12" type="primary">rnz</name>
    <name evidence="11" type="ORF">DFQ00_106237</name>
    <name evidence="12" type="ORF">HUB98_03570</name>
</gene>
<feature type="binding site" evidence="10">
    <location>
        <position position="269"/>
    </location>
    <ligand>
        <name>Zn(2+)</name>
        <dbReference type="ChEBI" id="CHEBI:29105"/>
        <label>2</label>
        <note>catalytic</note>
    </ligand>
</feature>
<evidence type="ECO:0000256" key="3">
    <source>
        <dbReference type="ARBA" id="ARBA00022694"/>
    </source>
</evidence>
<dbReference type="RefSeq" id="WP_110896773.1">
    <property type="nucleotide sequence ID" value="NZ_CP054614.1"/>
</dbReference>
<dbReference type="GO" id="GO:0042781">
    <property type="term" value="F:3'-tRNA processing endoribonuclease activity"/>
    <property type="evidence" value="ECO:0007669"/>
    <property type="project" value="UniProtKB-UniRule"/>
</dbReference>
<feature type="binding site" evidence="10">
    <location>
        <position position="211"/>
    </location>
    <ligand>
        <name>Zn(2+)</name>
        <dbReference type="ChEBI" id="CHEBI:29105"/>
        <label>1</label>
        <note>catalytic</note>
    </ligand>
</feature>
<dbReference type="GO" id="GO:0042802">
    <property type="term" value="F:identical protein binding"/>
    <property type="evidence" value="ECO:0007669"/>
    <property type="project" value="UniProtKB-ARBA"/>
</dbReference>
<dbReference type="CDD" id="cd07717">
    <property type="entry name" value="RNaseZ_ZiPD-like_MBL-fold"/>
    <property type="match status" value="1"/>
</dbReference>
<dbReference type="AlphaFoldDB" id="A0A2V4VJE6"/>
<dbReference type="PANTHER" id="PTHR46018">
    <property type="entry name" value="ZINC PHOSPHODIESTERASE ELAC PROTEIN 1"/>
    <property type="match status" value="1"/>
</dbReference>
<keyword evidence="4 10" id="KW-0540">Nuclease</keyword>
<dbReference type="InterPro" id="IPR036866">
    <property type="entry name" value="RibonucZ/Hydroxyglut_hydro"/>
</dbReference>
<dbReference type="SUPFAM" id="SSF56281">
    <property type="entry name" value="Metallo-hydrolase/oxidoreductase"/>
    <property type="match status" value="1"/>
</dbReference>
<dbReference type="EMBL" id="QJSW01000006">
    <property type="protein sequence ID" value="PYE49254.1"/>
    <property type="molecule type" value="Genomic_DNA"/>
</dbReference>
<evidence type="ECO:0000256" key="6">
    <source>
        <dbReference type="ARBA" id="ARBA00022759"/>
    </source>
</evidence>
<keyword evidence="7 10" id="KW-0378">Hydrolase</keyword>
<evidence type="ECO:0000256" key="2">
    <source>
        <dbReference type="ARBA" id="ARBA00012477"/>
    </source>
</evidence>
<evidence type="ECO:0000313" key="13">
    <source>
        <dbReference type="Proteomes" id="UP000247790"/>
    </source>
</evidence>
<feature type="active site" description="Proton acceptor" evidence="10">
    <location>
        <position position="67"/>
    </location>
</feature>
<dbReference type="NCBIfam" id="TIGR02651">
    <property type="entry name" value="RNase_Z"/>
    <property type="match status" value="1"/>
</dbReference>
<dbReference type="Proteomes" id="UP000247790">
    <property type="component" value="Unassembled WGS sequence"/>
</dbReference>
<comment type="cofactor">
    <cofactor evidence="10">
        <name>Zn(2+)</name>
        <dbReference type="ChEBI" id="CHEBI:29105"/>
    </cofactor>
    <text evidence="10">Binds 2 Zn(2+) ions.</text>
</comment>
<feature type="binding site" evidence="10">
    <location>
        <position position="140"/>
    </location>
    <ligand>
        <name>Zn(2+)</name>
        <dbReference type="ChEBI" id="CHEBI:29105"/>
        <label>1</label>
        <note>catalytic</note>
    </ligand>
</feature>
<dbReference type="PANTHER" id="PTHR46018:SF2">
    <property type="entry name" value="ZINC PHOSPHODIESTERASE ELAC PROTEIN 1"/>
    <property type="match status" value="1"/>
</dbReference>
<dbReference type="HAMAP" id="MF_01818">
    <property type="entry name" value="RNase_Z_BN"/>
    <property type="match status" value="1"/>
</dbReference>
<reference evidence="12 14" key="2">
    <citation type="submission" date="2020-06" db="EMBL/GenBank/DDBJ databases">
        <title>Complete genome of Paenibacillus barcinonensis KACC11450.</title>
        <authorList>
            <person name="Kim M."/>
            <person name="Park Y.-J."/>
            <person name="Shin J.-H."/>
        </authorList>
    </citation>
    <scope>NUCLEOTIDE SEQUENCE [LARGE SCALE GENOMIC DNA]</scope>
    <source>
        <strain evidence="12 14">KACC11450</strain>
    </source>
</reference>
<evidence type="ECO:0000256" key="7">
    <source>
        <dbReference type="ARBA" id="ARBA00022801"/>
    </source>
</evidence>
<dbReference type="OrthoDB" id="9800940at2"/>
<keyword evidence="3 10" id="KW-0819">tRNA processing</keyword>
<keyword evidence="6 10" id="KW-0255">Endonuclease</keyword>
<proteinExistence type="inferred from homology"/>
<organism evidence="11 13">
    <name type="scientific">Paenibacillus barcinonensis</name>
    <dbReference type="NCBI Taxonomy" id="198119"/>
    <lineage>
        <taxon>Bacteria</taxon>
        <taxon>Bacillati</taxon>
        <taxon>Bacillota</taxon>
        <taxon>Bacilli</taxon>
        <taxon>Bacillales</taxon>
        <taxon>Paenibacillaceae</taxon>
        <taxon>Paenibacillus</taxon>
    </lineage>
</organism>
<dbReference type="FunFam" id="3.60.15.10:FF:000002">
    <property type="entry name" value="Ribonuclease Z"/>
    <property type="match status" value="1"/>
</dbReference>
<dbReference type="Gene3D" id="3.60.15.10">
    <property type="entry name" value="Ribonuclease Z/Hydroxyacylglutathione hydrolase-like"/>
    <property type="match status" value="1"/>
</dbReference>
<accession>A0A2V4VJE6</accession>
<feature type="binding site" evidence="10">
    <location>
        <position position="63"/>
    </location>
    <ligand>
        <name>Zn(2+)</name>
        <dbReference type="ChEBI" id="CHEBI:29105"/>
        <label>1</label>
        <note>catalytic</note>
    </ligand>
</feature>
<dbReference type="EC" id="3.1.26.11" evidence="2 10"/>
<evidence type="ECO:0000313" key="11">
    <source>
        <dbReference type="EMBL" id="PYE49254.1"/>
    </source>
</evidence>
<evidence type="ECO:0000256" key="9">
    <source>
        <dbReference type="ARBA" id="ARBA00057812"/>
    </source>
</evidence>